<dbReference type="GO" id="GO:0016787">
    <property type="term" value="F:hydrolase activity"/>
    <property type="evidence" value="ECO:0007669"/>
    <property type="project" value="InterPro"/>
</dbReference>
<dbReference type="EMBL" id="RBWU01000007">
    <property type="protein sequence ID" value="RKS68932.1"/>
    <property type="molecule type" value="Genomic_DNA"/>
</dbReference>
<dbReference type="InterPro" id="IPR029052">
    <property type="entry name" value="Metallo-depent_PP-like"/>
</dbReference>
<evidence type="ECO:0000259" key="2">
    <source>
        <dbReference type="Pfam" id="PF00149"/>
    </source>
</evidence>
<reference evidence="3 4" key="1">
    <citation type="submission" date="2018-10" db="EMBL/GenBank/DDBJ databases">
        <title>Genomic Encyclopedia of Archaeal and Bacterial Type Strains, Phase II (KMG-II): from individual species to whole genera.</title>
        <authorList>
            <person name="Goeker M."/>
        </authorList>
    </citation>
    <scope>NUCLEOTIDE SEQUENCE [LARGE SCALE GENOMIC DNA]</scope>
    <source>
        <strain evidence="3 4">DSM 43383</strain>
    </source>
</reference>
<dbReference type="Proteomes" id="UP000274601">
    <property type="component" value="Unassembled WGS sequence"/>
</dbReference>
<evidence type="ECO:0000313" key="3">
    <source>
        <dbReference type="EMBL" id="RKS68932.1"/>
    </source>
</evidence>
<keyword evidence="4" id="KW-1185">Reference proteome</keyword>
<dbReference type="PANTHER" id="PTHR34211:SF3">
    <property type="entry name" value="CALCINEURIN-LIKE METALLO-PHOSPHOESTERASE SUPERFAMILY PROTEIN"/>
    <property type="match status" value="1"/>
</dbReference>
<feature type="domain" description="Calcineurin-like phosphoesterase" evidence="2">
    <location>
        <begin position="99"/>
        <end position="200"/>
    </location>
</feature>
<dbReference type="Pfam" id="PF00149">
    <property type="entry name" value="Metallophos"/>
    <property type="match status" value="1"/>
</dbReference>
<sequence length="525" mass="58295">MSAEPVPPEAVSSPDNSRASEAGAGWVCRRPGTFDELLPERVADFSWRHPRVLWRSRNDLLARLFGDPSNEIRRRCVAALRDRGTPAAFTVHRADPEFSFALLGDTGEGDRSQYAVVPPLLNAAGDTDFMVIVSDVVYPTGDSAQYPDKFFRPYKDYPAPIYAVPGNHDWYDGLRGFLHVFCDLDADCAPPPWRGPLSFVPRMLWRSPGEVDGAALADARRRYRGTPGQRCVQPGPYWAIDAPSLRVIAVDTGIDGVVDRDQGRWLREVSAGPKPKLLVTGKPLYVDDEHHPGEIEGGGTIDDVVRDPAHHYVAAIGGDVHNYQRYPLRTEDGRTIQYIVSGGGGAFMHATHTIPRTRVVDEDEFRCYPLRGDSLSRYSKLYGRWLRLPRLFELTPEEAAIAVEHRLGIRSGRGYPNSADGASVPSRRARFVAATLGVPRDGRHRPGRLRFPVRKLPQRFRSELADWDDPPFFKNFLRLDVTGSSLRIRCHAATGCGDQEAAPPCEDEVTIPLRWGGTAEGAAEV</sequence>
<evidence type="ECO:0000256" key="1">
    <source>
        <dbReference type="SAM" id="MobiDB-lite"/>
    </source>
</evidence>
<protein>
    <submittedName>
        <fullName evidence="3">Calcineurin-like phosphoesterase family protein</fullName>
    </submittedName>
</protein>
<name>A0A495QB61_9ACTN</name>
<feature type="region of interest" description="Disordered" evidence="1">
    <location>
        <begin position="1"/>
        <end position="22"/>
    </location>
</feature>
<comment type="caution">
    <text evidence="3">The sequence shown here is derived from an EMBL/GenBank/DDBJ whole genome shotgun (WGS) entry which is preliminary data.</text>
</comment>
<dbReference type="RefSeq" id="WP_246007302.1">
    <property type="nucleotide sequence ID" value="NZ_RBWU01000007.1"/>
</dbReference>
<dbReference type="AlphaFoldDB" id="A0A495QB61"/>
<accession>A0A495QB61</accession>
<evidence type="ECO:0000313" key="4">
    <source>
        <dbReference type="Proteomes" id="UP000274601"/>
    </source>
</evidence>
<dbReference type="Gene3D" id="3.60.21.10">
    <property type="match status" value="1"/>
</dbReference>
<gene>
    <name evidence="3" type="ORF">BZB76_6070</name>
</gene>
<proteinExistence type="predicted"/>
<dbReference type="PANTHER" id="PTHR34211">
    <property type="entry name" value="CALCINEURIN-LIKE METALLO-PHOSPHOESTERASE SUPERFAMILY PROTEIN"/>
    <property type="match status" value="1"/>
</dbReference>
<organism evidence="3 4">
    <name type="scientific">Actinomadura pelletieri DSM 43383</name>
    <dbReference type="NCBI Taxonomy" id="1120940"/>
    <lineage>
        <taxon>Bacteria</taxon>
        <taxon>Bacillati</taxon>
        <taxon>Actinomycetota</taxon>
        <taxon>Actinomycetes</taxon>
        <taxon>Streptosporangiales</taxon>
        <taxon>Thermomonosporaceae</taxon>
        <taxon>Actinomadura</taxon>
    </lineage>
</organism>
<dbReference type="SUPFAM" id="SSF56300">
    <property type="entry name" value="Metallo-dependent phosphatases"/>
    <property type="match status" value="1"/>
</dbReference>
<dbReference type="InterPro" id="IPR004843">
    <property type="entry name" value="Calcineurin-like_PHP"/>
</dbReference>